<keyword evidence="3" id="KW-1185">Reference proteome</keyword>
<comment type="caution">
    <text evidence="2">The sequence shown here is derived from an EMBL/GenBank/DDBJ whole genome shotgun (WGS) entry which is preliminary data.</text>
</comment>
<gene>
    <name evidence="2" type="ORF">D187_005529</name>
</gene>
<proteinExistence type="predicted"/>
<name>S9PJB8_CYSF2</name>
<protein>
    <submittedName>
        <fullName evidence="2">Uncharacterized protein</fullName>
    </submittedName>
</protein>
<accession>S9PJB8</accession>
<feature type="compositionally biased region" description="Basic and acidic residues" evidence="1">
    <location>
        <begin position="30"/>
        <end position="41"/>
    </location>
</feature>
<reference evidence="2" key="1">
    <citation type="submission" date="2013-05" db="EMBL/GenBank/DDBJ databases">
        <title>Genome assembly of Cystobacter fuscus DSM 2262.</title>
        <authorList>
            <person name="Sharma G."/>
            <person name="Khatri I."/>
            <person name="Kaur C."/>
            <person name="Mayilraj S."/>
            <person name="Subramanian S."/>
        </authorList>
    </citation>
    <scope>NUCLEOTIDE SEQUENCE [LARGE SCALE GENOMIC DNA]</scope>
    <source>
        <strain evidence="2">DSM 2262</strain>
    </source>
</reference>
<evidence type="ECO:0000256" key="1">
    <source>
        <dbReference type="SAM" id="MobiDB-lite"/>
    </source>
</evidence>
<dbReference type="Proteomes" id="UP000011682">
    <property type="component" value="Unassembled WGS sequence"/>
</dbReference>
<organism evidence="2 3">
    <name type="scientific">Cystobacter fuscus (strain ATCC 25194 / DSM 2262 / NBRC 100088 / M29)</name>
    <dbReference type="NCBI Taxonomy" id="1242864"/>
    <lineage>
        <taxon>Bacteria</taxon>
        <taxon>Pseudomonadati</taxon>
        <taxon>Myxococcota</taxon>
        <taxon>Myxococcia</taxon>
        <taxon>Myxococcales</taxon>
        <taxon>Cystobacterineae</taxon>
        <taxon>Archangiaceae</taxon>
        <taxon>Cystobacter</taxon>
    </lineage>
</organism>
<dbReference type="EMBL" id="ANAH02000004">
    <property type="protein sequence ID" value="EPX64395.1"/>
    <property type="molecule type" value="Genomic_DNA"/>
</dbReference>
<evidence type="ECO:0000313" key="3">
    <source>
        <dbReference type="Proteomes" id="UP000011682"/>
    </source>
</evidence>
<dbReference type="AlphaFoldDB" id="S9PJB8"/>
<feature type="region of interest" description="Disordered" evidence="1">
    <location>
        <begin position="24"/>
        <end position="57"/>
    </location>
</feature>
<sequence length="57" mass="6307">MGVRVMRRGVGRRHVTVLVPGHRLLGSGERGQEQTEGEKRSAHVPALFRKCTSQLKG</sequence>
<evidence type="ECO:0000313" key="2">
    <source>
        <dbReference type="EMBL" id="EPX64395.1"/>
    </source>
</evidence>